<evidence type="ECO:0000313" key="2">
    <source>
        <dbReference type="EMBL" id="PIE35171.1"/>
    </source>
</evidence>
<protein>
    <submittedName>
        <fullName evidence="2">Nucleoside/nucleotide kinase family protein</fullName>
    </submittedName>
</protein>
<organism evidence="2 3">
    <name type="scientific">candidate division KSB3 bacterium</name>
    <dbReference type="NCBI Taxonomy" id="2044937"/>
    <lineage>
        <taxon>Bacteria</taxon>
        <taxon>candidate division KSB3</taxon>
    </lineage>
</organism>
<gene>
    <name evidence="2" type="ORF">CSA56_05255</name>
</gene>
<dbReference type="Gene3D" id="3.40.50.300">
    <property type="entry name" value="P-loop containing nucleotide triphosphate hydrolases"/>
    <property type="match status" value="1"/>
</dbReference>
<comment type="caution">
    <text evidence="2">The sequence shown here is derived from an EMBL/GenBank/DDBJ whole genome shotgun (WGS) entry which is preliminary data.</text>
</comment>
<keyword evidence="2" id="KW-0418">Kinase</keyword>
<dbReference type="GO" id="GO:0016301">
    <property type="term" value="F:kinase activity"/>
    <property type="evidence" value="ECO:0007669"/>
    <property type="project" value="UniProtKB-KW"/>
</dbReference>
<name>A0A2G6KHM5_9BACT</name>
<dbReference type="EMBL" id="PDSK01000057">
    <property type="protein sequence ID" value="PIE35171.1"/>
    <property type="molecule type" value="Genomic_DNA"/>
</dbReference>
<dbReference type="InterPro" id="IPR006083">
    <property type="entry name" value="PRK/URK"/>
</dbReference>
<evidence type="ECO:0000259" key="1">
    <source>
        <dbReference type="Pfam" id="PF00485"/>
    </source>
</evidence>
<reference evidence="2 3" key="1">
    <citation type="submission" date="2017-10" db="EMBL/GenBank/DDBJ databases">
        <title>Novel microbial diversity and functional potential in the marine mammal oral microbiome.</title>
        <authorList>
            <person name="Dudek N.K."/>
            <person name="Sun C.L."/>
            <person name="Burstein D."/>
            <person name="Kantor R.S."/>
            <person name="Aliaga Goltsman D.S."/>
            <person name="Bik E.M."/>
            <person name="Thomas B.C."/>
            <person name="Banfield J.F."/>
            <person name="Relman D.A."/>
        </authorList>
    </citation>
    <scope>NUCLEOTIDE SEQUENCE [LARGE SCALE GENOMIC DNA]</scope>
    <source>
        <strain evidence="2">DOLJORAL78_47_16</strain>
    </source>
</reference>
<dbReference type="GO" id="GO:0005524">
    <property type="term" value="F:ATP binding"/>
    <property type="evidence" value="ECO:0007669"/>
    <property type="project" value="InterPro"/>
</dbReference>
<dbReference type="Pfam" id="PF00485">
    <property type="entry name" value="PRK"/>
    <property type="match status" value="1"/>
</dbReference>
<dbReference type="PANTHER" id="PTHR10285">
    <property type="entry name" value="URIDINE KINASE"/>
    <property type="match status" value="1"/>
</dbReference>
<keyword evidence="2" id="KW-0808">Transferase</keyword>
<evidence type="ECO:0000313" key="3">
    <source>
        <dbReference type="Proteomes" id="UP000230821"/>
    </source>
</evidence>
<dbReference type="AlphaFoldDB" id="A0A2G6KHM5"/>
<dbReference type="InterPro" id="IPR027417">
    <property type="entry name" value="P-loop_NTPase"/>
</dbReference>
<dbReference type="NCBIfam" id="NF006745">
    <property type="entry name" value="PRK09270.1-4"/>
    <property type="match status" value="1"/>
</dbReference>
<dbReference type="Proteomes" id="UP000230821">
    <property type="component" value="Unassembled WGS sequence"/>
</dbReference>
<feature type="domain" description="Phosphoribulokinase/uridine kinase" evidence="1">
    <location>
        <begin position="50"/>
        <end position="228"/>
    </location>
</feature>
<accession>A0A2G6KHM5</accession>
<proteinExistence type="predicted"/>
<sequence>MKYGLQTFSLDLAGQQWDVDISEEELSTLHRPLLDTIISQAQATSGRYIVLLAGPPGCGKTTLGALWEILSRETRSSLTFQTLPMDGFHLPNAILDAQTILRDGETIPLRKIKGAPESYNRDLFHKVLKKLVGGEKLAWPRYDRQIHDPVPDAIPVAKKGIFIIEGNYVLLNEPVWRDFKTLADMTIFIECDESLARERVVARLQRGGRTYEIATTHYEFNDKSNWQRVMNHRLESDVVLRVEEGGRLLQVKYMQ</sequence>
<dbReference type="SUPFAM" id="SSF52540">
    <property type="entry name" value="P-loop containing nucleoside triphosphate hydrolases"/>
    <property type="match status" value="1"/>
</dbReference>